<dbReference type="InterPro" id="IPR029044">
    <property type="entry name" value="Nucleotide-diphossugar_trans"/>
</dbReference>
<organism evidence="4 5">
    <name type="scientific">Pseudaminobacter soli</name>
    <name type="common">ex Li et al. 2025</name>
    <dbReference type="NCBI Taxonomy" id="1295366"/>
    <lineage>
        <taxon>Bacteria</taxon>
        <taxon>Pseudomonadati</taxon>
        <taxon>Pseudomonadota</taxon>
        <taxon>Alphaproteobacteria</taxon>
        <taxon>Hyphomicrobiales</taxon>
        <taxon>Phyllobacteriaceae</taxon>
        <taxon>Pseudaminobacter</taxon>
    </lineage>
</organism>
<dbReference type="PANTHER" id="PTHR43630">
    <property type="entry name" value="POLY-BETA-1,6-N-ACETYL-D-GLUCOSAMINE SYNTHASE"/>
    <property type="match status" value="1"/>
</dbReference>
<reference evidence="4 5" key="1">
    <citation type="submission" date="2018-03" db="EMBL/GenBank/DDBJ databases">
        <title>The draft genome of Mesorhizobium soli JCM 19897.</title>
        <authorList>
            <person name="Li L."/>
            <person name="Liu L."/>
            <person name="Liang L."/>
            <person name="Wang T."/>
            <person name="Zhang X."/>
        </authorList>
    </citation>
    <scope>NUCLEOTIDE SEQUENCE [LARGE SCALE GENOMIC DNA]</scope>
    <source>
        <strain evidence="4 5">JCM 19897</strain>
    </source>
</reference>
<dbReference type="Proteomes" id="UP000240653">
    <property type="component" value="Unassembled WGS sequence"/>
</dbReference>
<dbReference type="CDD" id="cd02511">
    <property type="entry name" value="Beta4Glucosyltransferase"/>
    <property type="match status" value="1"/>
</dbReference>
<proteinExistence type="inferred from homology"/>
<evidence type="ECO:0000313" key="5">
    <source>
        <dbReference type="Proteomes" id="UP000240653"/>
    </source>
</evidence>
<keyword evidence="2" id="KW-0472">Membrane</keyword>
<dbReference type="RefSeq" id="WP_106725880.1">
    <property type="nucleotide sequence ID" value="NZ_PXYL01000011.1"/>
</dbReference>
<gene>
    <name evidence="4" type="ORF">C7I85_20540</name>
</gene>
<evidence type="ECO:0000256" key="1">
    <source>
        <dbReference type="ARBA" id="ARBA00038494"/>
    </source>
</evidence>
<feature type="transmembrane region" description="Helical" evidence="2">
    <location>
        <begin position="228"/>
        <end position="247"/>
    </location>
</feature>
<dbReference type="GO" id="GO:0016740">
    <property type="term" value="F:transferase activity"/>
    <property type="evidence" value="ECO:0007669"/>
    <property type="project" value="UniProtKB-KW"/>
</dbReference>
<comment type="caution">
    <text evidence="4">The sequence shown here is derived from an EMBL/GenBank/DDBJ whole genome shotgun (WGS) entry which is preliminary data.</text>
</comment>
<dbReference type="PANTHER" id="PTHR43630:SF2">
    <property type="entry name" value="GLYCOSYLTRANSFERASE"/>
    <property type="match status" value="1"/>
</dbReference>
<dbReference type="AlphaFoldDB" id="A0A2P7S720"/>
<feature type="domain" description="Glycosyltransferase 2-like" evidence="3">
    <location>
        <begin position="9"/>
        <end position="120"/>
    </location>
</feature>
<evidence type="ECO:0000259" key="3">
    <source>
        <dbReference type="Pfam" id="PF00535"/>
    </source>
</evidence>
<sequence length="263" mass="30135">MMRKTVPISAFIICKNEASTLGACLESLDICQEIVIVDSGSTDGTLELIEEYRLRGLPIRLIHNDWPGFSRQKQFALDQCSSTWCLNIDSDERLDDDLRAELLALDLERSEVAAYSMRRPDFLPGYGYPPDSVHSKYHCRLVRKGARYDLTLLVHESLIVEGEVRQLKRGRLLHYRNLSLQEDFSKLNGYSRLKAIQSHQRGKTSNVFKIAFKPLAQFCKLYFMQRFFLCRTPGFVLAVSVAGYVFMTEAKLWRLGLDNAPAE</sequence>
<keyword evidence="2" id="KW-0812">Transmembrane</keyword>
<dbReference type="EMBL" id="PXYL01000011">
    <property type="protein sequence ID" value="PSJ58247.1"/>
    <property type="molecule type" value="Genomic_DNA"/>
</dbReference>
<dbReference type="Gene3D" id="3.90.550.10">
    <property type="entry name" value="Spore Coat Polysaccharide Biosynthesis Protein SpsA, Chain A"/>
    <property type="match status" value="1"/>
</dbReference>
<comment type="similarity">
    <text evidence="1">Belongs to the glycosyltransferase 2 family. WaaE/KdtX subfamily.</text>
</comment>
<dbReference type="OrthoDB" id="9815923at2"/>
<accession>A0A2P7S720</accession>
<evidence type="ECO:0000256" key="2">
    <source>
        <dbReference type="SAM" id="Phobius"/>
    </source>
</evidence>
<dbReference type="SUPFAM" id="SSF53448">
    <property type="entry name" value="Nucleotide-diphospho-sugar transferases"/>
    <property type="match status" value="1"/>
</dbReference>
<keyword evidence="4" id="KW-0808">Transferase</keyword>
<keyword evidence="2" id="KW-1133">Transmembrane helix</keyword>
<dbReference type="Pfam" id="PF00535">
    <property type="entry name" value="Glycos_transf_2"/>
    <property type="match status" value="1"/>
</dbReference>
<keyword evidence="5" id="KW-1185">Reference proteome</keyword>
<protein>
    <submittedName>
        <fullName evidence="4">Glycosyltransferase family 2 protein</fullName>
    </submittedName>
</protein>
<evidence type="ECO:0000313" key="4">
    <source>
        <dbReference type="EMBL" id="PSJ58247.1"/>
    </source>
</evidence>
<dbReference type="InterPro" id="IPR001173">
    <property type="entry name" value="Glyco_trans_2-like"/>
</dbReference>
<name>A0A2P7S720_9HYPH</name>